<dbReference type="GO" id="GO:0009252">
    <property type="term" value="P:peptidoglycan biosynthetic process"/>
    <property type="evidence" value="ECO:0007669"/>
    <property type="project" value="UniProtKB-KW"/>
</dbReference>
<keyword evidence="7" id="KW-0378">Hydrolase</keyword>
<dbReference type="NCBIfam" id="TIGR03423">
    <property type="entry name" value="pbp2_mrdA"/>
    <property type="match status" value="1"/>
</dbReference>
<dbReference type="EMBL" id="CAEZTY010000042">
    <property type="protein sequence ID" value="CAB4588329.1"/>
    <property type="molecule type" value="Genomic_DNA"/>
</dbReference>
<dbReference type="Pfam" id="PF00905">
    <property type="entry name" value="Transpeptidase"/>
    <property type="match status" value="1"/>
</dbReference>
<evidence type="ECO:0000256" key="5">
    <source>
        <dbReference type="ARBA" id="ARBA00022670"/>
    </source>
</evidence>
<evidence type="ECO:0000256" key="13">
    <source>
        <dbReference type="SAM" id="Phobius"/>
    </source>
</evidence>
<dbReference type="PANTHER" id="PTHR30627:SF2">
    <property type="entry name" value="PEPTIDOGLYCAN D,D-TRANSPEPTIDASE MRDA"/>
    <property type="match status" value="1"/>
</dbReference>
<dbReference type="PANTHER" id="PTHR30627">
    <property type="entry name" value="PEPTIDOGLYCAN D,D-TRANSPEPTIDASE"/>
    <property type="match status" value="1"/>
</dbReference>
<dbReference type="EMBL" id="CAFBNJ010000042">
    <property type="protein sequence ID" value="CAB4953174.1"/>
    <property type="molecule type" value="Genomic_DNA"/>
</dbReference>
<keyword evidence="6 13" id="KW-0812">Transmembrane</keyword>
<dbReference type="GO" id="GO:0071555">
    <property type="term" value="P:cell wall organization"/>
    <property type="evidence" value="ECO:0007669"/>
    <property type="project" value="UniProtKB-KW"/>
</dbReference>
<feature type="domain" description="Penicillin-binding protein transpeptidase" evidence="14">
    <location>
        <begin position="289"/>
        <end position="631"/>
    </location>
</feature>
<evidence type="ECO:0000256" key="2">
    <source>
        <dbReference type="ARBA" id="ARBA00004236"/>
    </source>
</evidence>
<evidence type="ECO:0000256" key="8">
    <source>
        <dbReference type="ARBA" id="ARBA00022960"/>
    </source>
</evidence>
<feature type="domain" description="Penicillin-binding protein dimerisation" evidence="15">
    <location>
        <begin position="53"/>
        <end position="238"/>
    </location>
</feature>
<evidence type="ECO:0000256" key="7">
    <source>
        <dbReference type="ARBA" id="ARBA00022801"/>
    </source>
</evidence>
<keyword evidence="3" id="KW-1003">Cell membrane</keyword>
<dbReference type="InterPro" id="IPR005311">
    <property type="entry name" value="PBP_dimer"/>
</dbReference>
<dbReference type="GO" id="GO:0006508">
    <property type="term" value="P:proteolysis"/>
    <property type="evidence" value="ECO:0007669"/>
    <property type="project" value="UniProtKB-KW"/>
</dbReference>
<dbReference type="PROSITE" id="PS51257">
    <property type="entry name" value="PROKAR_LIPOPROTEIN"/>
    <property type="match status" value="1"/>
</dbReference>
<evidence type="ECO:0000259" key="14">
    <source>
        <dbReference type="Pfam" id="PF00905"/>
    </source>
</evidence>
<dbReference type="GO" id="GO:0009002">
    <property type="term" value="F:serine-type D-Ala-D-Ala carboxypeptidase activity"/>
    <property type="evidence" value="ECO:0007669"/>
    <property type="project" value="InterPro"/>
</dbReference>
<dbReference type="EMBL" id="CAESAL010000011">
    <property type="protein sequence ID" value="CAB4334962.1"/>
    <property type="molecule type" value="Genomic_DNA"/>
</dbReference>
<keyword evidence="4" id="KW-0997">Cell inner membrane</keyword>
<dbReference type="InterPro" id="IPR012338">
    <property type="entry name" value="Beta-lactam/transpept-like"/>
</dbReference>
<accession>A0A6J5Z1C4</accession>
<dbReference type="GO" id="GO:0005886">
    <property type="term" value="C:plasma membrane"/>
    <property type="evidence" value="ECO:0007669"/>
    <property type="project" value="UniProtKB-SubCell"/>
</dbReference>
<evidence type="ECO:0000313" key="17">
    <source>
        <dbReference type="EMBL" id="CAB4588329.1"/>
    </source>
</evidence>
<dbReference type="AlphaFoldDB" id="A0A6J5Z1C4"/>
<dbReference type="GO" id="GO:0071972">
    <property type="term" value="F:peptidoglycan L,D-transpeptidase activity"/>
    <property type="evidence" value="ECO:0007669"/>
    <property type="project" value="TreeGrafter"/>
</dbReference>
<evidence type="ECO:0000256" key="4">
    <source>
        <dbReference type="ARBA" id="ARBA00022519"/>
    </source>
</evidence>
<evidence type="ECO:0000256" key="12">
    <source>
        <dbReference type="ARBA" id="ARBA00023316"/>
    </source>
</evidence>
<sequence>MDTSSPRLRMSILGVVVLGCFLALFARLWYLQIMEAPALAVQATANRTRTIATEAPRGRIFDAKGRVIVDNRTSLIVSIDRNELKKVKNRNELIARLADVLTANGTPIKISTIEKRLTEKQADQLQGAPIAADVTEEVIHHLSEYAEDFPSVSFERKTVRVYPYGTAASNVLGYTGRITAETLKSLEAGTDPDGVVKSYHPDSIIGLAGVEATYEKELRGTPGVELVQVDSKNRPVGTESYQPPKSGNDIQLHIDIDVQIRAEQALVDRLAVLRGTSQKDGTKRGAPAGSVVVLDPRDGGVVALATAPTYDPQEFANGISQDRYNQLQNINGASALIDRSISGQYAPGSTFKLVTATAALSNGLIDSKSSIYDDGVYRVGNPAQEFTNAGDQKNGNINVIRALTVSSDVYFYWLGDRMDGTTLIQDSATAYGFDQKTGIDLPNESTGYVWTKAEKKALHNKYPEAYPNGDWYTGDNVQLAVGQYVIVVTPLQLARAYAAFANGGTVYQPHVVWKILKPNSTVTNPNDVLRVIAPVVTGTVTLPPDVRSPIESGLEGVTSGAGTAASAFVGFDQTAFPIVGKTGTAQVKGIADTSLFASYGPALSPKWVVTAVMEESGFGAEASGEVSRRVYELLASQTLTGAGTATIGSSD</sequence>
<evidence type="ECO:0000256" key="10">
    <source>
        <dbReference type="ARBA" id="ARBA00022989"/>
    </source>
</evidence>
<evidence type="ECO:0000313" key="19">
    <source>
        <dbReference type="EMBL" id="CAB4953174.1"/>
    </source>
</evidence>
<evidence type="ECO:0000256" key="3">
    <source>
        <dbReference type="ARBA" id="ARBA00022475"/>
    </source>
</evidence>
<keyword evidence="11 13" id="KW-0472">Membrane</keyword>
<dbReference type="SUPFAM" id="SSF56519">
    <property type="entry name" value="Penicillin binding protein dimerisation domain"/>
    <property type="match status" value="1"/>
</dbReference>
<comment type="subcellular location">
    <subcellularLocation>
        <location evidence="2">Cell membrane</location>
    </subcellularLocation>
    <subcellularLocation>
        <location evidence="1">Membrane</location>
        <topology evidence="1">Single-pass membrane protein</topology>
    </subcellularLocation>
</comment>
<dbReference type="Pfam" id="PF03717">
    <property type="entry name" value="PBP_dimer"/>
    <property type="match status" value="1"/>
</dbReference>
<keyword evidence="10 13" id="KW-1133">Transmembrane helix</keyword>
<dbReference type="InterPro" id="IPR001460">
    <property type="entry name" value="PCN-bd_Tpept"/>
</dbReference>
<reference evidence="16" key="1">
    <citation type="submission" date="2020-05" db="EMBL/GenBank/DDBJ databases">
        <authorList>
            <person name="Chiriac C."/>
            <person name="Salcher M."/>
            <person name="Ghai R."/>
            <person name="Kavagutti S V."/>
        </authorList>
    </citation>
    <scope>NUCLEOTIDE SEQUENCE</scope>
</reference>
<evidence type="ECO:0000256" key="1">
    <source>
        <dbReference type="ARBA" id="ARBA00004167"/>
    </source>
</evidence>
<keyword evidence="9" id="KW-0573">Peptidoglycan synthesis</keyword>
<evidence type="ECO:0000256" key="9">
    <source>
        <dbReference type="ARBA" id="ARBA00022984"/>
    </source>
</evidence>
<keyword evidence="5" id="KW-0645">Protease</keyword>
<keyword evidence="12" id="KW-0961">Cell wall biogenesis/degradation</keyword>
<dbReference type="InterPro" id="IPR017790">
    <property type="entry name" value="Penicillin-binding_protein_2"/>
</dbReference>
<organism evidence="16">
    <name type="scientific">freshwater metagenome</name>
    <dbReference type="NCBI Taxonomy" id="449393"/>
    <lineage>
        <taxon>unclassified sequences</taxon>
        <taxon>metagenomes</taxon>
        <taxon>ecological metagenomes</taxon>
    </lineage>
</organism>
<evidence type="ECO:0000313" key="16">
    <source>
        <dbReference type="EMBL" id="CAB4334962.1"/>
    </source>
</evidence>
<dbReference type="EMBL" id="CAEZXY010000046">
    <property type="protein sequence ID" value="CAB4710654.1"/>
    <property type="molecule type" value="Genomic_DNA"/>
</dbReference>
<dbReference type="Gene3D" id="3.90.1310.10">
    <property type="entry name" value="Penicillin-binding protein 2a (Domain 2)"/>
    <property type="match status" value="1"/>
</dbReference>
<dbReference type="InterPro" id="IPR050515">
    <property type="entry name" value="Beta-lactam/transpept"/>
</dbReference>
<evidence type="ECO:0000313" key="20">
    <source>
        <dbReference type="EMBL" id="CAB5077161.1"/>
    </source>
</evidence>
<dbReference type="Gene3D" id="3.40.710.10">
    <property type="entry name" value="DD-peptidase/beta-lactamase superfamily"/>
    <property type="match status" value="1"/>
</dbReference>
<evidence type="ECO:0000313" key="18">
    <source>
        <dbReference type="EMBL" id="CAB4710654.1"/>
    </source>
</evidence>
<keyword evidence="8" id="KW-0133">Cell shape</keyword>
<evidence type="ECO:0000259" key="15">
    <source>
        <dbReference type="Pfam" id="PF03717"/>
    </source>
</evidence>
<dbReference type="EMBL" id="CAFBRD010000046">
    <property type="protein sequence ID" value="CAB5077161.1"/>
    <property type="molecule type" value="Genomic_DNA"/>
</dbReference>
<feature type="transmembrane region" description="Helical" evidence="13">
    <location>
        <begin position="12"/>
        <end position="30"/>
    </location>
</feature>
<dbReference type="GO" id="GO:0008658">
    <property type="term" value="F:penicillin binding"/>
    <property type="evidence" value="ECO:0007669"/>
    <property type="project" value="InterPro"/>
</dbReference>
<evidence type="ECO:0000256" key="11">
    <source>
        <dbReference type="ARBA" id="ARBA00023136"/>
    </source>
</evidence>
<protein>
    <submittedName>
        <fullName evidence="16">Unannotated protein</fullName>
    </submittedName>
</protein>
<gene>
    <name evidence="17" type="ORF">UFOPK1762_01172</name>
    <name evidence="18" type="ORF">UFOPK2624_01091</name>
    <name evidence="16" type="ORF">UFOPK3331_00505</name>
    <name evidence="19" type="ORF">UFOPK3785_00968</name>
    <name evidence="20" type="ORF">UFOPK4371_00951</name>
</gene>
<dbReference type="GO" id="GO:0008360">
    <property type="term" value="P:regulation of cell shape"/>
    <property type="evidence" value="ECO:0007669"/>
    <property type="project" value="UniProtKB-KW"/>
</dbReference>
<name>A0A6J5Z1C4_9ZZZZ</name>
<proteinExistence type="predicted"/>
<dbReference type="InterPro" id="IPR036138">
    <property type="entry name" value="PBP_dimer_sf"/>
</dbReference>
<dbReference type="SUPFAM" id="SSF56601">
    <property type="entry name" value="beta-lactamase/transpeptidase-like"/>
    <property type="match status" value="1"/>
</dbReference>
<evidence type="ECO:0000256" key="6">
    <source>
        <dbReference type="ARBA" id="ARBA00022692"/>
    </source>
</evidence>